<organism evidence="6">
    <name type="scientific">Enterocloster bolteae</name>
    <dbReference type="NCBI Taxonomy" id="208479"/>
    <lineage>
        <taxon>Bacteria</taxon>
        <taxon>Bacillati</taxon>
        <taxon>Bacillota</taxon>
        <taxon>Clostridia</taxon>
        <taxon>Lachnospirales</taxon>
        <taxon>Lachnospiraceae</taxon>
        <taxon>Enterocloster</taxon>
    </lineage>
</organism>
<evidence type="ECO:0000313" key="6">
    <source>
        <dbReference type="EMBL" id="VYT56786.1"/>
    </source>
</evidence>
<dbReference type="GO" id="GO:0015833">
    <property type="term" value="P:peptide transport"/>
    <property type="evidence" value="ECO:0007669"/>
    <property type="project" value="InterPro"/>
</dbReference>
<dbReference type="GO" id="GO:0005524">
    <property type="term" value="F:ATP binding"/>
    <property type="evidence" value="ECO:0007669"/>
    <property type="project" value="UniProtKB-KW"/>
</dbReference>
<dbReference type="Pfam" id="PF00005">
    <property type="entry name" value="ABC_tran"/>
    <property type="match status" value="1"/>
</dbReference>
<dbReference type="Pfam" id="PF08352">
    <property type="entry name" value="oligo_HPY"/>
    <property type="match status" value="1"/>
</dbReference>
<feature type="domain" description="ABC transporter" evidence="5">
    <location>
        <begin position="6"/>
        <end position="249"/>
    </location>
</feature>
<dbReference type="InterPro" id="IPR003439">
    <property type="entry name" value="ABC_transporter-like_ATP-bd"/>
</dbReference>
<reference evidence="6" key="1">
    <citation type="submission" date="2019-11" db="EMBL/GenBank/DDBJ databases">
        <authorList>
            <person name="Feng L."/>
        </authorList>
    </citation>
    <scope>NUCLEOTIDE SEQUENCE</scope>
    <source>
        <strain evidence="6">CbolteaeLFYP116</strain>
    </source>
</reference>
<dbReference type="GO" id="GO:0055085">
    <property type="term" value="P:transmembrane transport"/>
    <property type="evidence" value="ECO:0007669"/>
    <property type="project" value="UniProtKB-ARBA"/>
</dbReference>
<keyword evidence="3" id="KW-0547">Nucleotide-binding</keyword>
<dbReference type="NCBIfam" id="TIGR01727">
    <property type="entry name" value="oligo_HPY"/>
    <property type="match status" value="1"/>
</dbReference>
<dbReference type="InterPro" id="IPR013563">
    <property type="entry name" value="Oligopep_ABC_C"/>
</dbReference>
<dbReference type="PROSITE" id="PS50893">
    <property type="entry name" value="ABC_TRANSPORTER_2"/>
    <property type="match status" value="1"/>
</dbReference>
<dbReference type="GO" id="GO:0016887">
    <property type="term" value="F:ATP hydrolysis activity"/>
    <property type="evidence" value="ECO:0007669"/>
    <property type="project" value="InterPro"/>
</dbReference>
<proteinExistence type="inferred from homology"/>
<dbReference type="CDD" id="cd03257">
    <property type="entry name" value="ABC_NikE_OppD_transporters"/>
    <property type="match status" value="1"/>
</dbReference>
<evidence type="ECO:0000256" key="2">
    <source>
        <dbReference type="ARBA" id="ARBA00022448"/>
    </source>
</evidence>
<evidence type="ECO:0000256" key="1">
    <source>
        <dbReference type="ARBA" id="ARBA00005417"/>
    </source>
</evidence>
<dbReference type="PANTHER" id="PTHR43776">
    <property type="entry name" value="TRANSPORT ATP-BINDING PROTEIN"/>
    <property type="match status" value="1"/>
</dbReference>
<dbReference type="InterPro" id="IPR003593">
    <property type="entry name" value="AAA+_ATPase"/>
</dbReference>
<comment type="similarity">
    <text evidence="1">Belongs to the ABC transporter superfamily.</text>
</comment>
<dbReference type="SMART" id="SM00382">
    <property type="entry name" value="AAA"/>
    <property type="match status" value="1"/>
</dbReference>
<evidence type="ECO:0000256" key="4">
    <source>
        <dbReference type="ARBA" id="ARBA00022840"/>
    </source>
</evidence>
<accession>A0A6N2XT72</accession>
<keyword evidence="2" id="KW-0813">Transport</keyword>
<dbReference type="FunFam" id="3.40.50.300:FF:000016">
    <property type="entry name" value="Oligopeptide ABC transporter ATP-binding component"/>
    <property type="match status" value="1"/>
</dbReference>
<keyword evidence="4 6" id="KW-0067">ATP-binding</keyword>
<sequence>MSDTILEVHNLKKYFKVPAGTLHAVDNVSFHIDKGETLGLVGESGCGKSTVGRVILRLIPHTDGQVIYQGEDILSYDNRKMQSLRKKMQIIFQDPYSCLDPRKTIGQIIAEPLRIHKTYPAGEINDRVLDLMAKGGVSRKLFNSYPHELDGGRRQRVGIIRALALNPEFIICDEPVSSLDVSIQAQILNLLQELQSTMGLTYLFISHDLSVVRHISNRILVMYLGQMVEICDSRELFRNPVHPYTKALLSAVPIAKYGYKRERILLEGDVPSPINPKPGCKFANRCLMAQDICRREEPPVYTVSPGHQVCCHMAEH</sequence>
<name>A0A6N2XT72_9FIRM</name>
<protein>
    <submittedName>
        <fullName evidence="6">Oligopeptide transport ATP-binding protein OppF</fullName>
    </submittedName>
</protein>
<dbReference type="InterPro" id="IPR027417">
    <property type="entry name" value="P-loop_NTPase"/>
</dbReference>
<evidence type="ECO:0000259" key="5">
    <source>
        <dbReference type="PROSITE" id="PS50893"/>
    </source>
</evidence>
<dbReference type="RefSeq" id="WP_002577209.1">
    <property type="nucleotide sequence ID" value="NZ_BAABZS010000001.1"/>
</dbReference>
<evidence type="ECO:0000256" key="3">
    <source>
        <dbReference type="ARBA" id="ARBA00022741"/>
    </source>
</evidence>
<gene>
    <name evidence="6" type="primary">oppF_15</name>
    <name evidence="6" type="ORF">CBLFYP116_05694</name>
</gene>
<dbReference type="InterPro" id="IPR050319">
    <property type="entry name" value="ABC_transp_ATP-bind"/>
</dbReference>
<dbReference type="EMBL" id="CACRTF010000024">
    <property type="protein sequence ID" value="VYT56786.1"/>
    <property type="molecule type" value="Genomic_DNA"/>
</dbReference>
<dbReference type="AlphaFoldDB" id="A0A6N2XT72"/>
<dbReference type="Gene3D" id="3.40.50.300">
    <property type="entry name" value="P-loop containing nucleotide triphosphate hydrolases"/>
    <property type="match status" value="1"/>
</dbReference>
<dbReference type="SUPFAM" id="SSF52540">
    <property type="entry name" value="P-loop containing nucleoside triphosphate hydrolases"/>
    <property type="match status" value="1"/>
</dbReference>
<dbReference type="GeneID" id="23115508"/>